<evidence type="ECO:0008006" key="3">
    <source>
        <dbReference type="Google" id="ProtNLM"/>
    </source>
</evidence>
<protein>
    <recommendedName>
        <fullName evidence="3">STAS/SEC14 domain-containing protein</fullName>
    </recommendedName>
</protein>
<sequence length="147" mass="17380">MHTFTVPDFLHLTYRDDLDFLVARWLRPVSAHETRQGYQLILEAARTCACPYWLLDGRRRLPADAETTRWGLEEFFPKMADLLGKPVFMSQLLSPTYQEITESLQAFRTAEQDEKRTYRMRRFNDETKAVQWLQQEQARHNGQSGPQ</sequence>
<reference evidence="1 2" key="1">
    <citation type="submission" date="2018-12" db="EMBL/GenBank/DDBJ databases">
        <authorList>
            <person name="Feng G."/>
            <person name="Zhu H."/>
        </authorList>
    </citation>
    <scope>NUCLEOTIDE SEQUENCE [LARGE SCALE GENOMIC DNA]</scope>
    <source>
        <strain evidence="1 2">KCTC 12533</strain>
    </source>
</reference>
<dbReference type="AlphaFoldDB" id="A0A3R9NZE5"/>
<evidence type="ECO:0000313" key="2">
    <source>
        <dbReference type="Proteomes" id="UP000273500"/>
    </source>
</evidence>
<accession>A0A3R9NZE5</accession>
<dbReference type="RefSeq" id="WP_125423886.1">
    <property type="nucleotide sequence ID" value="NZ_RWIT01000015.1"/>
</dbReference>
<keyword evidence="2" id="KW-1185">Reference proteome</keyword>
<gene>
    <name evidence="1" type="ORF">EI291_19130</name>
</gene>
<name>A0A3R9NZE5_9BACT</name>
<organism evidence="1 2">
    <name type="scientific">Hymenobacter rigui</name>
    <dbReference type="NCBI Taxonomy" id="334424"/>
    <lineage>
        <taxon>Bacteria</taxon>
        <taxon>Pseudomonadati</taxon>
        <taxon>Bacteroidota</taxon>
        <taxon>Cytophagia</taxon>
        <taxon>Cytophagales</taxon>
        <taxon>Hymenobacteraceae</taxon>
        <taxon>Hymenobacter</taxon>
    </lineage>
</organism>
<evidence type="ECO:0000313" key="1">
    <source>
        <dbReference type="EMBL" id="RSK45226.1"/>
    </source>
</evidence>
<proteinExistence type="predicted"/>
<dbReference type="OrthoDB" id="884362at2"/>
<dbReference type="Proteomes" id="UP000273500">
    <property type="component" value="Unassembled WGS sequence"/>
</dbReference>
<dbReference type="EMBL" id="RWIT01000015">
    <property type="protein sequence ID" value="RSK45226.1"/>
    <property type="molecule type" value="Genomic_DNA"/>
</dbReference>
<comment type="caution">
    <text evidence="1">The sequence shown here is derived from an EMBL/GenBank/DDBJ whole genome shotgun (WGS) entry which is preliminary data.</text>
</comment>